<reference evidence="2 3" key="1">
    <citation type="submission" date="2016-10" db="EMBL/GenBank/DDBJ databases">
        <authorList>
            <person name="de Groot N.N."/>
        </authorList>
    </citation>
    <scope>NUCLEOTIDE SEQUENCE [LARGE SCALE GENOMIC DNA]</scope>
    <source>
        <strain evidence="2 3">DSM 29316</strain>
    </source>
</reference>
<dbReference type="EMBL" id="FOJU01000004">
    <property type="protein sequence ID" value="SFB04111.1"/>
    <property type="molecule type" value="Genomic_DNA"/>
</dbReference>
<dbReference type="InterPro" id="IPR005625">
    <property type="entry name" value="PepSY-ass_TM"/>
</dbReference>
<keyword evidence="1" id="KW-0472">Membrane</keyword>
<dbReference type="PANTHER" id="PTHR34219:SF1">
    <property type="entry name" value="PEPSY DOMAIN-CONTAINING PROTEIN"/>
    <property type="match status" value="1"/>
</dbReference>
<dbReference type="RefSeq" id="WP_092065301.1">
    <property type="nucleotide sequence ID" value="NZ_FOJU01000004.1"/>
</dbReference>
<evidence type="ECO:0000313" key="2">
    <source>
        <dbReference type="EMBL" id="SFB04111.1"/>
    </source>
</evidence>
<feature type="transmembrane region" description="Helical" evidence="1">
    <location>
        <begin position="29"/>
        <end position="54"/>
    </location>
</feature>
<feature type="transmembrane region" description="Helical" evidence="1">
    <location>
        <begin position="155"/>
        <end position="175"/>
    </location>
</feature>
<organism evidence="2 3">
    <name type="scientific">Poseidonocella pacifica</name>
    <dbReference type="NCBI Taxonomy" id="871651"/>
    <lineage>
        <taxon>Bacteria</taxon>
        <taxon>Pseudomonadati</taxon>
        <taxon>Pseudomonadota</taxon>
        <taxon>Alphaproteobacteria</taxon>
        <taxon>Rhodobacterales</taxon>
        <taxon>Roseobacteraceae</taxon>
        <taxon>Poseidonocella</taxon>
    </lineage>
</organism>
<dbReference type="Proteomes" id="UP000198796">
    <property type="component" value="Unassembled WGS sequence"/>
</dbReference>
<dbReference type="Pfam" id="PF03929">
    <property type="entry name" value="PepSY_TM"/>
    <property type="match status" value="1"/>
</dbReference>
<evidence type="ECO:0000256" key="1">
    <source>
        <dbReference type="SAM" id="Phobius"/>
    </source>
</evidence>
<keyword evidence="1" id="KW-1133">Transmembrane helix</keyword>
<dbReference type="OrthoDB" id="9791166at2"/>
<feature type="transmembrane region" description="Helical" evidence="1">
    <location>
        <begin position="390"/>
        <end position="412"/>
    </location>
</feature>
<protein>
    <submittedName>
        <fullName evidence="2">Uncharacterized iron-regulated membrane protein</fullName>
    </submittedName>
</protein>
<dbReference type="AlphaFoldDB" id="A0A1I0XSZ1"/>
<sequence length="477" mass="51276">MTASRANAQPTTDAAKTAKLYRAVWRWHFYAGLYVIPFFMMLALTGMAMLWIAWIDGRDGERTAVAIQGTPLPVSAQAEAALAAWPGGDLAQYIAPRDGDLAAIFRVNTAEGPMMAVVDPYTAEVIEAFPRRSGWYDTMDRIHGEVMLGVAGDRMIEIAASLGVILLVTGLYLWWPRDGQGLRALVPRFGARGRGVWKSLHATVGIWISVALLFFLISGLSWAGIWGGKMVQAWSSFPAGKYSGVPLSDVSHASLNGGRREVAWALEQTPMPASDPHADHGGGAVARVAQTGQSAGAAPDLDRVDRFAREIGFQGRYQLNWPAGETGVWTLSRDSMSTDSPDPTSDRIVHLDRYSGDMLADVRFEQYSLMGKAMAVGIALHMGTLGLWSVLANTAVCLSVLFLCVSGVVMWWKRRPAGGLRLAAPPAPRDMPQWGAAMSIALGLSLAFPMAGITLVVVLAFDSVLLPALRGRAVAPG</sequence>
<dbReference type="STRING" id="871651.SAMN05421688_2455"/>
<gene>
    <name evidence="2" type="ORF">SAMN05421688_2455</name>
</gene>
<proteinExistence type="predicted"/>
<evidence type="ECO:0000313" key="3">
    <source>
        <dbReference type="Proteomes" id="UP000198796"/>
    </source>
</evidence>
<feature type="transmembrane region" description="Helical" evidence="1">
    <location>
        <begin position="433"/>
        <end position="461"/>
    </location>
</feature>
<keyword evidence="1" id="KW-0812">Transmembrane</keyword>
<name>A0A1I0XSZ1_9RHOB</name>
<feature type="transmembrane region" description="Helical" evidence="1">
    <location>
        <begin position="204"/>
        <end position="226"/>
    </location>
</feature>
<dbReference type="PANTHER" id="PTHR34219">
    <property type="entry name" value="IRON-REGULATED INNER MEMBRANE PROTEIN-RELATED"/>
    <property type="match status" value="1"/>
</dbReference>
<accession>A0A1I0XSZ1</accession>
<keyword evidence="3" id="KW-1185">Reference proteome</keyword>